<evidence type="ECO:0000259" key="1">
    <source>
        <dbReference type="Pfam" id="PF07734"/>
    </source>
</evidence>
<organism evidence="2 3">
    <name type="scientific">Hibiscus sabdariffa</name>
    <name type="common">roselle</name>
    <dbReference type="NCBI Taxonomy" id="183260"/>
    <lineage>
        <taxon>Eukaryota</taxon>
        <taxon>Viridiplantae</taxon>
        <taxon>Streptophyta</taxon>
        <taxon>Embryophyta</taxon>
        <taxon>Tracheophyta</taxon>
        <taxon>Spermatophyta</taxon>
        <taxon>Magnoliopsida</taxon>
        <taxon>eudicotyledons</taxon>
        <taxon>Gunneridae</taxon>
        <taxon>Pentapetalae</taxon>
        <taxon>rosids</taxon>
        <taxon>malvids</taxon>
        <taxon>Malvales</taxon>
        <taxon>Malvaceae</taxon>
        <taxon>Malvoideae</taxon>
        <taxon>Hibiscus</taxon>
    </lineage>
</organism>
<dbReference type="PANTHER" id="PTHR31672">
    <property type="entry name" value="BNACNNG10540D PROTEIN"/>
    <property type="match status" value="1"/>
</dbReference>
<dbReference type="InterPro" id="IPR011043">
    <property type="entry name" value="Gal_Oxase/kelch_b-propeller"/>
</dbReference>
<comment type="caution">
    <text evidence="2">The sequence shown here is derived from an EMBL/GenBank/DDBJ whole genome shotgun (WGS) entry which is preliminary data.</text>
</comment>
<dbReference type="InterPro" id="IPR050796">
    <property type="entry name" value="SCF_F-box_component"/>
</dbReference>
<dbReference type="SUPFAM" id="SSF50965">
    <property type="entry name" value="Galactose oxidase, central domain"/>
    <property type="match status" value="1"/>
</dbReference>
<dbReference type="InterPro" id="IPR017451">
    <property type="entry name" value="F-box-assoc_interact_dom"/>
</dbReference>
<proteinExistence type="predicted"/>
<reference evidence="2 3" key="1">
    <citation type="journal article" date="2024" name="G3 (Bethesda)">
        <title>Genome assembly of Hibiscus sabdariffa L. provides insights into metabolisms of medicinal natural products.</title>
        <authorList>
            <person name="Kim T."/>
        </authorList>
    </citation>
    <scope>NUCLEOTIDE SEQUENCE [LARGE SCALE GENOMIC DNA]</scope>
    <source>
        <strain evidence="2">TK-2024</strain>
        <tissue evidence="2">Old leaves</tissue>
    </source>
</reference>
<dbReference type="Proteomes" id="UP001396334">
    <property type="component" value="Unassembled WGS sequence"/>
</dbReference>
<name>A0ABR2SPP6_9ROSI</name>
<evidence type="ECO:0000313" key="3">
    <source>
        <dbReference type="Proteomes" id="UP001396334"/>
    </source>
</evidence>
<dbReference type="EMBL" id="JBBPBN010000012">
    <property type="protein sequence ID" value="KAK9026903.1"/>
    <property type="molecule type" value="Genomic_DNA"/>
</dbReference>
<dbReference type="PANTHER" id="PTHR31672:SF13">
    <property type="entry name" value="F-BOX PROTEIN CPR30-LIKE"/>
    <property type="match status" value="1"/>
</dbReference>
<protein>
    <recommendedName>
        <fullName evidence="1">F-box associated beta-propeller type 1 domain-containing protein</fullName>
    </recommendedName>
</protein>
<feature type="domain" description="F-box associated beta-propeller type 1" evidence="1">
    <location>
        <begin position="84"/>
        <end position="226"/>
    </location>
</feature>
<keyword evidence="3" id="KW-1185">Reference proteome</keyword>
<accession>A0ABR2SPP6</accession>
<dbReference type="NCBIfam" id="TIGR01640">
    <property type="entry name" value="F_box_assoc_1"/>
    <property type="match status" value="1"/>
</dbReference>
<sequence>MQGLSKTGRSDVPEVLVFEILHRLPVKSLIRFRHNNLNLLLQRSHRNTRYDTHYFSQLSTDKGHSFSVKQTVHLPFFENFLTHPQVLGPCNGILCLHDVDDKVALWNPSTREFKILPQSSIQCPPSANIDFGCSGFGYDSQTDDYKVVRFAAIYFGGHDEHYNGYVEFDRNEKVELYSLRSDSWKEISYPEVTAYDPLLFNTYVNGFSYWRALGHYDYAILSFDMEGTEKSFDLWVVNGSWTKQFTIDSVPGVERVLGFWKNGELFLESSDHELVLFDPSTRELKNLGIHAYMGTMHISAYVENLVPINGRSEYEEHIIRRLPGGASN</sequence>
<evidence type="ECO:0000313" key="2">
    <source>
        <dbReference type="EMBL" id="KAK9026903.1"/>
    </source>
</evidence>
<dbReference type="InterPro" id="IPR006527">
    <property type="entry name" value="F-box-assoc_dom_typ1"/>
</dbReference>
<gene>
    <name evidence="2" type="ORF">V6N11_066762</name>
</gene>
<dbReference type="Pfam" id="PF07734">
    <property type="entry name" value="FBA_1"/>
    <property type="match status" value="1"/>
</dbReference>